<dbReference type="InterPro" id="IPR001387">
    <property type="entry name" value="Cro/C1-type_HTH"/>
</dbReference>
<evidence type="ECO:0000256" key="1">
    <source>
        <dbReference type="SAM" id="Coils"/>
    </source>
</evidence>
<accession>A0ABZ3IGT8</accession>
<dbReference type="RefSeq" id="WP_094602869.1">
    <property type="nucleotide sequence ID" value="NZ_CP155573.1"/>
</dbReference>
<dbReference type="PROSITE" id="PS50943">
    <property type="entry name" value="HTH_CROC1"/>
    <property type="match status" value="1"/>
</dbReference>
<proteinExistence type="predicted"/>
<feature type="domain" description="HTH cro/C1-type" evidence="2">
    <location>
        <begin position="11"/>
        <end position="70"/>
    </location>
</feature>
<dbReference type="InterPro" id="IPR010982">
    <property type="entry name" value="Lambda_DNA-bd_dom_sf"/>
</dbReference>
<organism evidence="3 4">
    <name type="scientific">Sporomusa silvacetica DSM 10669</name>
    <dbReference type="NCBI Taxonomy" id="1123289"/>
    <lineage>
        <taxon>Bacteria</taxon>
        <taxon>Bacillati</taxon>
        <taxon>Bacillota</taxon>
        <taxon>Negativicutes</taxon>
        <taxon>Selenomonadales</taxon>
        <taxon>Sporomusaceae</taxon>
        <taxon>Sporomusa</taxon>
    </lineage>
</organism>
<dbReference type="SMART" id="SM00530">
    <property type="entry name" value="HTH_XRE"/>
    <property type="match status" value="1"/>
</dbReference>
<gene>
    <name evidence="3" type="ORF">SPSIL_009800</name>
</gene>
<keyword evidence="1" id="KW-0175">Coiled coil</keyword>
<dbReference type="Proteomes" id="UP000216752">
    <property type="component" value="Chromosome"/>
</dbReference>
<keyword evidence="4" id="KW-1185">Reference proteome</keyword>
<evidence type="ECO:0000259" key="2">
    <source>
        <dbReference type="PROSITE" id="PS50943"/>
    </source>
</evidence>
<dbReference type="Gene3D" id="1.10.260.40">
    <property type="entry name" value="lambda repressor-like DNA-binding domains"/>
    <property type="match status" value="1"/>
</dbReference>
<dbReference type="EMBL" id="CP155573">
    <property type="protein sequence ID" value="XFO64871.1"/>
    <property type="molecule type" value="Genomic_DNA"/>
</dbReference>
<dbReference type="Pfam" id="PF01381">
    <property type="entry name" value="HTH_3"/>
    <property type="match status" value="1"/>
</dbReference>
<feature type="coiled-coil region" evidence="1">
    <location>
        <begin position="89"/>
        <end position="116"/>
    </location>
</feature>
<protein>
    <recommendedName>
        <fullName evidence="2">HTH cro/C1-type domain-containing protein</fullName>
    </recommendedName>
</protein>
<reference evidence="3" key="1">
    <citation type="submission" date="2024-05" db="EMBL/GenBank/DDBJ databases">
        <title>Isolation and characterization of Sporomusa carbonis sp. nov., a carboxydotrophic hydrogenogen in the genus of Sporomusa isolated from a charcoal burning pile.</title>
        <authorList>
            <person name="Boeer T."/>
            <person name="Rosenbaum F."/>
            <person name="Eysell L."/>
            <person name="Mueller V."/>
            <person name="Daniel R."/>
            <person name="Poehlein A."/>
        </authorList>
    </citation>
    <scope>NUCLEOTIDE SEQUENCE [LARGE SCALE GENOMIC DNA]</scope>
    <source>
        <strain evidence="3">DSM 10669</strain>
    </source>
</reference>
<evidence type="ECO:0000313" key="4">
    <source>
        <dbReference type="Proteomes" id="UP000216752"/>
    </source>
</evidence>
<sequence length="128" mass="14541">MLTLEEIGARIQSARVTRGLNQVQLSDKLKEQGLHISRETISKIESGDRPLSAMELPVFATVLSVPVTELLKEETAEDLVTLFRRKAGVNIVSEEIAEIQDMMKALIRQKQLHEGKLIVRKREPIWRV</sequence>
<dbReference type="SUPFAM" id="SSF47413">
    <property type="entry name" value="lambda repressor-like DNA-binding domains"/>
    <property type="match status" value="1"/>
</dbReference>
<evidence type="ECO:0000313" key="3">
    <source>
        <dbReference type="EMBL" id="XFO64871.1"/>
    </source>
</evidence>
<dbReference type="CDD" id="cd00093">
    <property type="entry name" value="HTH_XRE"/>
    <property type="match status" value="1"/>
</dbReference>
<name>A0ABZ3IGT8_9FIRM</name>